<feature type="transmembrane region" description="Helical" evidence="8">
    <location>
        <begin position="270"/>
        <end position="288"/>
    </location>
</feature>
<dbReference type="Pfam" id="PF00892">
    <property type="entry name" value="EamA"/>
    <property type="match status" value="2"/>
</dbReference>
<sequence length="298" mass="32531">MDTDAARRQGVLAALGAFVIWGLAPLYFRAVDSVPPFEIVAHRILWSVALLAALLALLPRSGGLAGLQAIRRQPRLLGLLALTSLLTSSNWLLFVWAINAHRLVEAILGYFMTPLVNILFGRLFLRERMRPAQQLAVALACAGVAWQIWQLGRAPWIALFLAATFGTYGLLRKRAPVDAIGGLFVETVIAAPVAAAYLGWLAAQGLLAWGGERQATLLLPFSCVITAVPLMLFAIGARRLPLSTLGFLQYLAPTLGFLIAVFVFREPLDSDRLVSFVLIWIALAIYSADMMRRTRSPA</sequence>
<accession>A0A4R6E6M9</accession>
<dbReference type="GO" id="GO:0005886">
    <property type="term" value="C:plasma membrane"/>
    <property type="evidence" value="ECO:0007669"/>
    <property type="project" value="UniProtKB-SubCell"/>
</dbReference>
<feature type="transmembrane region" description="Helical" evidence="8">
    <location>
        <begin position="104"/>
        <end position="125"/>
    </location>
</feature>
<dbReference type="AlphaFoldDB" id="A0A4R6E6M9"/>
<keyword evidence="6 8" id="KW-1133">Transmembrane helix</keyword>
<feature type="transmembrane region" description="Helical" evidence="8">
    <location>
        <begin position="79"/>
        <end position="98"/>
    </location>
</feature>
<evidence type="ECO:0000256" key="2">
    <source>
        <dbReference type="ARBA" id="ARBA00007362"/>
    </source>
</evidence>
<feature type="transmembrane region" description="Helical" evidence="8">
    <location>
        <begin position="40"/>
        <end position="58"/>
    </location>
</feature>
<keyword evidence="4" id="KW-1003">Cell membrane</keyword>
<dbReference type="NCBIfam" id="TIGR00688">
    <property type="entry name" value="rarD"/>
    <property type="match status" value="1"/>
</dbReference>
<dbReference type="Proteomes" id="UP000295129">
    <property type="component" value="Unassembled WGS sequence"/>
</dbReference>
<comment type="caution">
    <text evidence="10">The sequence shown here is derived from an EMBL/GenBank/DDBJ whole genome shotgun (WGS) entry which is preliminary data.</text>
</comment>
<evidence type="ECO:0000256" key="7">
    <source>
        <dbReference type="ARBA" id="ARBA00023136"/>
    </source>
</evidence>
<gene>
    <name evidence="10" type="ORF">C7389_105235</name>
</gene>
<feature type="domain" description="EamA" evidence="9">
    <location>
        <begin position="10"/>
        <end position="146"/>
    </location>
</feature>
<keyword evidence="11" id="KW-1185">Reference proteome</keyword>
<evidence type="ECO:0000256" key="4">
    <source>
        <dbReference type="ARBA" id="ARBA00022475"/>
    </source>
</evidence>
<keyword evidence="3" id="KW-0813">Transport</keyword>
<proteinExistence type="inferred from homology"/>
<feature type="domain" description="EamA" evidence="9">
    <location>
        <begin position="157"/>
        <end position="286"/>
    </location>
</feature>
<dbReference type="SUPFAM" id="SSF103481">
    <property type="entry name" value="Multidrug resistance efflux transporter EmrE"/>
    <property type="match status" value="2"/>
</dbReference>
<evidence type="ECO:0000256" key="8">
    <source>
        <dbReference type="SAM" id="Phobius"/>
    </source>
</evidence>
<evidence type="ECO:0000256" key="3">
    <source>
        <dbReference type="ARBA" id="ARBA00022448"/>
    </source>
</evidence>
<organism evidence="10 11">
    <name type="scientific">Azoarcus indigens</name>
    <dbReference type="NCBI Taxonomy" id="29545"/>
    <lineage>
        <taxon>Bacteria</taxon>
        <taxon>Pseudomonadati</taxon>
        <taxon>Pseudomonadota</taxon>
        <taxon>Betaproteobacteria</taxon>
        <taxon>Rhodocyclales</taxon>
        <taxon>Zoogloeaceae</taxon>
        <taxon>Azoarcus</taxon>
    </lineage>
</organism>
<evidence type="ECO:0000256" key="5">
    <source>
        <dbReference type="ARBA" id="ARBA00022692"/>
    </source>
</evidence>
<feature type="transmembrane region" description="Helical" evidence="8">
    <location>
        <begin position="183"/>
        <end position="203"/>
    </location>
</feature>
<feature type="transmembrane region" description="Helical" evidence="8">
    <location>
        <begin position="215"/>
        <end position="235"/>
    </location>
</feature>
<evidence type="ECO:0000259" key="9">
    <source>
        <dbReference type="Pfam" id="PF00892"/>
    </source>
</evidence>
<feature type="transmembrane region" description="Helical" evidence="8">
    <location>
        <begin position="155"/>
        <end position="171"/>
    </location>
</feature>
<feature type="transmembrane region" description="Helical" evidence="8">
    <location>
        <begin position="132"/>
        <end position="149"/>
    </location>
</feature>
<evidence type="ECO:0000313" key="10">
    <source>
        <dbReference type="EMBL" id="TDN53560.1"/>
    </source>
</evidence>
<evidence type="ECO:0000313" key="11">
    <source>
        <dbReference type="Proteomes" id="UP000295129"/>
    </source>
</evidence>
<dbReference type="InterPro" id="IPR004626">
    <property type="entry name" value="RarD"/>
</dbReference>
<dbReference type="InterPro" id="IPR000620">
    <property type="entry name" value="EamA_dom"/>
</dbReference>
<reference evidence="10 11" key="1">
    <citation type="submission" date="2019-03" db="EMBL/GenBank/DDBJ databases">
        <title>Genomic Encyclopedia of Type Strains, Phase IV (KMG-IV): sequencing the most valuable type-strain genomes for metagenomic binning, comparative biology and taxonomic classification.</title>
        <authorList>
            <person name="Goeker M."/>
        </authorList>
    </citation>
    <scope>NUCLEOTIDE SEQUENCE [LARGE SCALE GENOMIC DNA]</scope>
    <source>
        <strain evidence="10 11">DSM 12121</strain>
    </source>
</reference>
<evidence type="ECO:0000256" key="1">
    <source>
        <dbReference type="ARBA" id="ARBA00004651"/>
    </source>
</evidence>
<dbReference type="EMBL" id="SNVV01000005">
    <property type="protein sequence ID" value="TDN53560.1"/>
    <property type="molecule type" value="Genomic_DNA"/>
</dbReference>
<dbReference type="RefSeq" id="WP_168977712.1">
    <property type="nucleotide sequence ID" value="NZ_SNVV01000005.1"/>
</dbReference>
<dbReference type="InterPro" id="IPR037185">
    <property type="entry name" value="EmrE-like"/>
</dbReference>
<keyword evidence="7 8" id="KW-0472">Membrane</keyword>
<comment type="subcellular location">
    <subcellularLocation>
        <location evidence="1">Cell membrane</location>
        <topology evidence="1">Multi-pass membrane protein</topology>
    </subcellularLocation>
</comment>
<protein>
    <submittedName>
        <fullName evidence="10">Chloramphenicol-sensitive protein RarD</fullName>
    </submittedName>
</protein>
<dbReference type="PANTHER" id="PTHR22911">
    <property type="entry name" value="ACYL-MALONYL CONDENSING ENZYME-RELATED"/>
    <property type="match status" value="1"/>
</dbReference>
<evidence type="ECO:0000256" key="6">
    <source>
        <dbReference type="ARBA" id="ARBA00022989"/>
    </source>
</evidence>
<dbReference type="PANTHER" id="PTHR22911:SF137">
    <property type="entry name" value="SOLUTE CARRIER FAMILY 35 MEMBER G2-RELATED"/>
    <property type="match status" value="1"/>
</dbReference>
<feature type="transmembrane region" description="Helical" evidence="8">
    <location>
        <begin position="12"/>
        <end position="28"/>
    </location>
</feature>
<name>A0A4R6E6M9_9RHOO</name>
<comment type="similarity">
    <text evidence="2">Belongs to the EamA transporter family.</text>
</comment>
<feature type="transmembrane region" description="Helical" evidence="8">
    <location>
        <begin position="247"/>
        <end position="264"/>
    </location>
</feature>
<keyword evidence="5 8" id="KW-0812">Transmembrane</keyword>